<feature type="domain" description="Xylanolytic transcriptional activator regulatory" evidence="7">
    <location>
        <begin position="269"/>
        <end position="342"/>
    </location>
</feature>
<dbReference type="AlphaFoldDB" id="G4U2V1"/>
<dbReference type="GO" id="GO:0008270">
    <property type="term" value="F:zinc ion binding"/>
    <property type="evidence" value="ECO:0007669"/>
    <property type="project" value="InterPro"/>
</dbReference>
<dbReference type="HOGENOM" id="CLU_007340_4_3_1"/>
<gene>
    <name evidence="8" type="ORF">PIIN_00540</name>
</gene>
<comment type="caution">
    <text evidence="8">The sequence shown here is derived from an EMBL/GenBank/DDBJ whole genome shotgun (WGS) entry which is preliminary data.</text>
</comment>
<keyword evidence="2" id="KW-0479">Metal-binding</keyword>
<dbReference type="CDD" id="cd12148">
    <property type="entry name" value="fungal_TF_MHR"/>
    <property type="match status" value="1"/>
</dbReference>
<comment type="subcellular location">
    <subcellularLocation>
        <location evidence="1">Nucleus</location>
    </subcellularLocation>
</comment>
<keyword evidence="3" id="KW-0238">DNA-binding</keyword>
<evidence type="ECO:0000256" key="3">
    <source>
        <dbReference type="ARBA" id="ARBA00023125"/>
    </source>
</evidence>
<evidence type="ECO:0000313" key="8">
    <source>
        <dbReference type="EMBL" id="CCA77896.1"/>
    </source>
</evidence>
<evidence type="ECO:0000256" key="5">
    <source>
        <dbReference type="SAM" id="Coils"/>
    </source>
</evidence>
<protein>
    <recommendedName>
        <fullName evidence="7">Xylanolytic transcriptional activator regulatory domain-containing protein</fullName>
    </recommendedName>
</protein>
<accession>G4U2V1</accession>
<sequence>MRHPPPRFVLTGTAELHSRIQQLSMRVQKLEAALEAAHGLTSTETHPLLRDEEKLEHAIATDVPLTENEKIWRKEDDVTSNFSMLAIEDDVKRSRFTPSHFSLWYLHNMQDPHHAPSLSEKPGASIPSAFPIDLLCMAIAPLEQSDVLHQKLLACLPPFHVALSLVDVYYRNTGSMHNIVPQHLFNEEFWPAAYEGAHSNSVALAVVYGMLALGAKVHPSLPAGSLSAQKYYNLAILAMSQDPLSIVHIEALYLFTVYNCGVDITSSKTWALLGLTIKLAQTLGIDRECPQWRISEKDRQRRRRVFHELHSLDCYVAMTVGRINFIPEGQHNSPLPQSLPGDSPGQVEFEKMFNWKYLFAGQGIRSMLNLVLSTTKPSSYQAILAVDKKLRSYDSLLDAKYVKQLGTWPTPESGTSRQIRLQQQFTLLLRESTFVHLHRGFLNRAVLEPTGDPILSKYQSSCALIRQVRLMRDNEPELLRVLSCPNAVLTAVIALGALVIRTPFSSLASVAIQELRSGCELMRGFFDPNFYLMPVLAKLESCANKAYADRDSHPLKASTSALPDVQRPLDTPVEDKSQTTPPADLQETLGIFLNSESELSGLNGVLRPPQPDTGGSNWYFTPHHPEASNGYSLPPGIGLSSNGLDLPFDTIQGFT</sequence>
<dbReference type="Pfam" id="PF04082">
    <property type="entry name" value="Fungal_trans"/>
    <property type="match status" value="1"/>
</dbReference>
<dbReference type="GO" id="GO:0005634">
    <property type="term" value="C:nucleus"/>
    <property type="evidence" value="ECO:0007669"/>
    <property type="project" value="UniProtKB-SubCell"/>
</dbReference>
<feature type="coiled-coil region" evidence="5">
    <location>
        <begin position="13"/>
        <end position="40"/>
    </location>
</feature>
<evidence type="ECO:0000256" key="4">
    <source>
        <dbReference type="ARBA" id="ARBA00023242"/>
    </source>
</evidence>
<dbReference type="PANTHER" id="PTHR46910:SF3">
    <property type="entry name" value="HALOTOLERANCE PROTEIN 9-RELATED"/>
    <property type="match status" value="1"/>
</dbReference>
<feature type="region of interest" description="Disordered" evidence="6">
    <location>
        <begin position="555"/>
        <end position="583"/>
    </location>
</feature>
<name>G4U2V1_SERID</name>
<evidence type="ECO:0000313" key="9">
    <source>
        <dbReference type="Proteomes" id="UP000007148"/>
    </source>
</evidence>
<reference evidence="8 9" key="1">
    <citation type="journal article" date="2011" name="PLoS Pathog.">
        <title>Endophytic Life Strategies Decoded by Genome and Transcriptome Analyses of the Mutualistic Root Symbiont Piriformospora indica.</title>
        <authorList>
            <person name="Zuccaro A."/>
            <person name="Lahrmann U."/>
            <person name="Guldener U."/>
            <person name="Langen G."/>
            <person name="Pfiffi S."/>
            <person name="Biedenkopf D."/>
            <person name="Wong P."/>
            <person name="Samans B."/>
            <person name="Grimm C."/>
            <person name="Basiewicz M."/>
            <person name="Murat C."/>
            <person name="Martin F."/>
            <person name="Kogel K.H."/>
        </authorList>
    </citation>
    <scope>NUCLEOTIDE SEQUENCE [LARGE SCALE GENOMIC DNA]</scope>
    <source>
        <strain evidence="8 9">DSM 11827</strain>
    </source>
</reference>
<keyword evidence="9" id="KW-1185">Reference proteome</keyword>
<dbReference type="InParanoid" id="G4U2V1"/>
<dbReference type="GO" id="GO:0003677">
    <property type="term" value="F:DNA binding"/>
    <property type="evidence" value="ECO:0007669"/>
    <property type="project" value="UniProtKB-KW"/>
</dbReference>
<dbReference type="GO" id="GO:0006351">
    <property type="term" value="P:DNA-templated transcription"/>
    <property type="evidence" value="ECO:0007669"/>
    <property type="project" value="InterPro"/>
</dbReference>
<dbReference type="SMART" id="SM00906">
    <property type="entry name" value="Fungal_trans"/>
    <property type="match status" value="1"/>
</dbReference>
<dbReference type="InterPro" id="IPR007219">
    <property type="entry name" value="XnlR_reg_dom"/>
</dbReference>
<dbReference type="eggNOG" id="ENOG502RYE1">
    <property type="taxonomic scope" value="Eukaryota"/>
</dbReference>
<organism evidence="8 9">
    <name type="scientific">Serendipita indica (strain DSM 11827)</name>
    <name type="common">Root endophyte fungus</name>
    <name type="synonym">Piriformospora indica</name>
    <dbReference type="NCBI Taxonomy" id="1109443"/>
    <lineage>
        <taxon>Eukaryota</taxon>
        <taxon>Fungi</taxon>
        <taxon>Dikarya</taxon>
        <taxon>Basidiomycota</taxon>
        <taxon>Agaricomycotina</taxon>
        <taxon>Agaricomycetes</taxon>
        <taxon>Sebacinales</taxon>
        <taxon>Serendipitaceae</taxon>
        <taxon>Serendipita</taxon>
    </lineage>
</organism>
<evidence type="ECO:0000259" key="7">
    <source>
        <dbReference type="SMART" id="SM00906"/>
    </source>
</evidence>
<proteinExistence type="predicted"/>
<dbReference type="STRING" id="1109443.G4U2V1"/>
<dbReference type="EMBL" id="CAFZ01001876">
    <property type="protein sequence ID" value="CCA77896.1"/>
    <property type="molecule type" value="Genomic_DNA"/>
</dbReference>
<dbReference type="Proteomes" id="UP000007148">
    <property type="component" value="Unassembled WGS sequence"/>
</dbReference>
<dbReference type="OrthoDB" id="424974at2759"/>
<keyword evidence="4" id="KW-0539">Nucleus</keyword>
<dbReference type="PANTHER" id="PTHR46910">
    <property type="entry name" value="TRANSCRIPTION FACTOR PDR1"/>
    <property type="match status" value="1"/>
</dbReference>
<evidence type="ECO:0000256" key="1">
    <source>
        <dbReference type="ARBA" id="ARBA00004123"/>
    </source>
</evidence>
<dbReference type="InterPro" id="IPR050987">
    <property type="entry name" value="AtrR-like"/>
</dbReference>
<evidence type="ECO:0000256" key="2">
    <source>
        <dbReference type="ARBA" id="ARBA00022723"/>
    </source>
</evidence>
<evidence type="ECO:0000256" key="6">
    <source>
        <dbReference type="SAM" id="MobiDB-lite"/>
    </source>
</evidence>
<feature type="region of interest" description="Disordered" evidence="6">
    <location>
        <begin position="602"/>
        <end position="622"/>
    </location>
</feature>
<dbReference type="GO" id="GO:0003700">
    <property type="term" value="F:DNA-binding transcription factor activity"/>
    <property type="evidence" value="ECO:0007669"/>
    <property type="project" value="InterPro"/>
</dbReference>
<keyword evidence="5" id="KW-0175">Coiled coil</keyword>